<dbReference type="EMBL" id="CM042032">
    <property type="protein sequence ID" value="KAI3776358.1"/>
    <property type="molecule type" value="Genomic_DNA"/>
</dbReference>
<keyword evidence="2" id="KW-1185">Reference proteome</keyword>
<protein>
    <submittedName>
        <fullName evidence="1">Uncharacterized protein</fullName>
    </submittedName>
</protein>
<sequence>MDYVTPIITPIVKSLLVPVNTHLGFMVSPSIYVGDMRARITELDDAARDVHIKQVSNKANSLVVPHHVPKWLEEVKTIMETTKRIPTVGVGCFSLKTRYKIGKQSCDILKVIDRLMKEKAEMVWNHESIPLAMVTSPRPSTIHDDIHNQNTNIIYSRDLMFNDINRMSKEERSKVGDNMPIVPFPSSLTHDNLQRVRKIEFYKFPRVEAVFEIQHATNRDELVTTQQQLLLFPYLEHLRLEEMDMLSHVWKCSNWNEFFSLHKHQPLSLFQNLTTIKLESCKSIKYLFSPLMVELLSNLKEVRIIFCSSIEEVVSNRDDAGKDEEMMSSTSSNTTTALFPHLDIIYLLFLGNLKHIGGRLAKDTTNFSRVHVSWSLCEYSTEIHICYCDALSSVIPYYATGRMQKLQVLSIEQCRSMVEIFETTKININNISGRSSTLATPSPRNILVHKLPNLKILNISDCDCLENIFTFSTLESLTKLEKLIITNCKSMKVIVKEEYAEQTTTSSKDVIFPHLKSIKLDRLPNLAGFFLGMNIDFHWPLLDEVMISYCPQMVVFIYGHSIAPRLKYIHTELGKHNHECCLNFHVTSSSSLDSISLHPTIPKGTPWSFYSLIECKLERHNLQKVFPSDELQLLEKLETINARYCSNVKEVFEVALEMTNNESQTVVKFPKLREVYLGSLSSLKYIWKSNKWRILEFPNLTRLSIFGCISLEHVFTCSMVRCVMQLQEIHIRDCWNMKVVVKEEEYDAKVSEIMFPCLTSLKLESFLSLEGFCLGKEDFTFPSLDTLVIKGCPRIMVFIKGHSIAPKLTTVETSFGSFNGGEDVNSFIMTEKEETPSTSLDGISSHPTISKRRPLPFHNLIKCNLDYNYKHTKIFASNELQQLQKLETIHAEECSYVEEVFEVALEMTNDESHTVVKIPKLTEMKLEYLPRLYYIWKNNQWRTLEFPNLTTLSINNCGSLEHVFTCSMVGCVMQLQELHIEECRNMKVIVKTKEEKDFDAKVNEINFPRLKSLRLDYLKSLKGFCLGKEDFTLPCLDTLVIKECSQITVFTRGCSIAPKLTLVETGFGSFVVGEDINSFIMAKKQLVSCHYV</sequence>
<accession>A0ACB9FZX8</accession>
<reference evidence="1 2" key="2">
    <citation type="journal article" date="2022" name="Mol. Ecol. Resour.">
        <title>The genomes of chicory, endive, great burdock and yacon provide insights into Asteraceae paleo-polyploidization history and plant inulin production.</title>
        <authorList>
            <person name="Fan W."/>
            <person name="Wang S."/>
            <person name="Wang H."/>
            <person name="Wang A."/>
            <person name="Jiang F."/>
            <person name="Liu H."/>
            <person name="Zhao H."/>
            <person name="Xu D."/>
            <person name="Zhang Y."/>
        </authorList>
    </citation>
    <scope>NUCLEOTIDE SEQUENCE [LARGE SCALE GENOMIC DNA]</scope>
    <source>
        <strain evidence="2">cv. Yunnan</strain>
        <tissue evidence="1">Leaves</tissue>
    </source>
</reference>
<gene>
    <name evidence="1" type="ORF">L1987_46136</name>
</gene>
<evidence type="ECO:0000313" key="1">
    <source>
        <dbReference type="EMBL" id="KAI3776358.1"/>
    </source>
</evidence>
<proteinExistence type="predicted"/>
<organism evidence="1 2">
    <name type="scientific">Smallanthus sonchifolius</name>
    <dbReference type="NCBI Taxonomy" id="185202"/>
    <lineage>
        <taxon>Eukaryota</taxon>
        <taxon>Viridiplantae</taxon>
        <taxon>Streptophyta</taxon>
        <taxon>Embryophyta</taxon>
        <taxon>Tracheophyta</taxon>
        <taxon>Spermatophyta</taxon>
        <taxon>Magnoliopsida</taxon>
        <taxon>eudicotyledons</taxon>
        <taxon>Gunneridae</taxon>
        <taxon>Pentapetalae</taxon>
        <taxon>asterids</taxon>
        <taxon>campanulids</taxon>
        <taxon>Asterales</taxon>
        <taxon>Asteraceae</taxon>
        <taxon>Asteroideae</taxon>
        <taxon>Heliantheae alliance</taxon>
        <taxon>Millerieae</taxon>
        <taxon>Smallanthus</taxon>
    </lineage>
</organism>
<comment type="caution">
    <text evidence="1">The sequence shown here is derived from an EMBL/GenBank/DDBJ whole genome shotgun (WGS) entry which is preliminary data.</text>
</comment>
<dbReference type="Proteomes" id="UP001056120">
    <property type="component" value="Linkage Group LG15"/>
</dbReference>
<evidence type="ECO:0000313" key="2">
    <source>
        <dbReference type="Proteomes" id="UP001056120"/>
    </source>
</evidence>
<name>A0ACB9FZX8_9ASTR</name>
<reference evidence="2" key="1">
    <citation type="journal article" date="2022" name="Mol. Ecol. Resour.">
        <title>The genomes of chicory, endive, great burdock and yacon provide insights into Asteraceae palaeo-polyploidization history and plant inulin production.</title>
        <authorList>
            <person name="Fan W."/>
            <person name="Wang S."/>
            <person name="Wang H."/>
            <person name="Wang A."/>
            <person name="Jiang F."/>
            <person name="Liu H."/>
            <person name="Zhao H."/>
            <person name="Xu D."/>
            <person name="Zhang Y."/>
        </authorList>
    </citation>
    <scope>NUCLEOTIDE SEQUENCE [LARGE SCALE GENOMIC DNA]</scope>
    <source>
        <strain evidence="2">cv. Yunnan</strain>
    </source>
</reference>